<sequence>METKLCESASKVLGAIRQTIASERMEGTPENIVNAAICTFLEMIRRNDHSKVQELLQIILAHKNYISEENSGELIRRVLFSFKEKKIYLQGFRIIKNFIKNGRYHMQHFRILVEECFGRKGFKTRSVELAKRYLEIGEFKRELLEYISKLRSVDQIRHINCFFDSIMEEVGVESKLDEFVGPDLFNRIEPEEARELYSECCDLLYNYTLEKMKAPEPDERVFEYIMKKLLILFEVSLPRGGKLLKIFSLLAEKDLVISLRTGMHLMRLDGNLKKEVVKEICEAKLKNDQIYEFIRSIRHILVPEFMDLIRHMARCFVEGDDRYRFSLGAIAGIIGLEDLFLVLEDIPIEMGAWAPIIRCSSNGDISFFIKLYNEIEETKGAGSIDKTILLNCLPAFCNYGTDRNNSIKALLQIMKANMANMNVFSSICTGLRKLIHSHENNIKNSLILRSPIPLDESQRILSSIQESAIALDILSMALTRSSDELDQTLFKLLETNDFGVSHRIFQYILLYPQIESVSFGSWNLAGISDALKVARYFVPTMGCDFEFYSKLMELSLSEDGCVQKRSYQLLYYMKQYQKIDLCICDTLFSHEIDEKTRDCSQKWRISLIYSIYTMGCKCFPSRKKEYLNKMLPMLIIGLKTGNAKTKRICSENLEELVSGFCGPDFDFYLRLVTAGMGSENVVLRCGILEASVLLMENHKERLPQEFIQSIYDACLCTSKLGREVVPHVLKLLSILVEMYPTNLQGCLDTLELYADRFRRRHSKDIQSIVLKLMNRDVEVPKSLKALLKEKRIRRPLPTLQITKKNDVMITQEKKKQSSTFVRHRKTIGKNKKHKK</sequence>
<accession>A0A9Q9F916</accession>
<evidence type="ECO:0000313" key="4">
    <source>
        <dbReference type="Proteomes" id="UP001217963"/>
    </source>
</evidence>
<dbReference type="Proteomes" id="UP001217963">
    <property type="component" value="Chromosome II"/>
</dbReference>
<evidence type="ECO:0000313" key="2">
    <source>
        <dbReference type="EMBL" id="WEL38093.1"/>
    </source>
</evidence>
<dbReference type="InterPro" id="IPR016024">
    <property type="entry name" value="ARM-type_fold"/>
</dbReference>
<dbReference type="SUPFAM" id="SSF48371">
    <property type="entry name" value="ARM repeat"/>
    <property type="match status" value="1"/>
</dbReference>
<proteinExistence type="predicted"/>
<keyword evidence="4" id="KW-1185">Reference proteome</keyword>
<dbReference type="EMBL" id="CP119063">
    <property type="protein sequence ID" value="WEL38093.1"/>
    <property type="molecule type" value="Genomic_DNA"/>
</dbReference>
<name>A0A9Q9F916_ENCHE</name>
<organism evidence="1 3">
    <name type="scientific">Encephalitozoon hellem</name>
    <name type="common">Microsporidian parasite</name>
    <dbReference type="NCBI Taxonomy" id="27973"/>
    <lineage>
        <taxon>Eukaryota</taxon>
        <taxon>Fungi</taxon>
        <taxon>Fungi incertae sedis</taxon>
        <taxon>Microsporidia</taxon>
        <taxon>Unikaryonidae</taxon>
        <taxon>Encephalitozoon</taxon>
    </lineage>
</organism>
<dbReference type="AlphaFoldDB" id="A0A9Q9F916"/>
<reference evidence="1" key="1">
    <citation type="submission" date="2021-05" db="EMBL/GenBank/DDBJ databases">
        <title>Encephalitozoon hellem ATCC 50604 Complete Genome.</title>
        <authorList>
            <person name="Mascarenhas dos Santos A.C."/>
            <person name="Julian A.T."/>
            <person name="Pombert J.-F."/>
        </authorList>
    </citation>
    <scope>NUCLEOTIDE SEQUENCE</scope>
    <source>
        <strain evidence="1">ATCC 50604</strain>
    </source>
</reference>
<gene>
    <name evidence="1" type="ORF">GPU96_02g03520</name>
    <name evidence="2" type="ORF">PFJ87_02g01330</name>
</gene>
<evidence type="ECO:0000313" key="3">
    <source>
        <dbReference type="Proteomes" id="UP001059546"/>
    </source>
</evidence>
<dbReference type="Proteomes" id="UP001059546">
    <property type="component" value="Chromosome II"/>
</dbReference>
<dbReference type="OrthoDB" id="2195288at2759"/>
<protein>
    <submittedName>
        <fullName evidence="1">Importin</fullName>
    </submittedName>
</protein>
<evidence type="ECO:0000313" key="1">
    <source>
        <dbReference type="EMBL" id="UTX42637.1"/>
    </source>
</evidence>
<reference evidence="2 4" key="2">
    <citation type="submission" date="2023-02" db="EMBL/GenBank/DDBJ databases">
        <title>Encephalitozoon hellem ATCC 50451 complete genome.</title>
        <authorList>
            <person name="Mascarenhas dos Santos A.C."/>
            <person name="Julian A.T."/>
            <person name="Pombert J.-F."/>
        </authorList>
    </citation>
    <scope>NUCLEOTIDE SEQUENCE [LARGE SCALE GENOMIC DNA]</scope>
    <source>
        <strain evidence="2 4">ATCC 50451</strain>
    </source>
</reference>
<dbReference type="EMBL" id="CP075148">
    <property type="protein sequence ID" value="UTX42637.1"/>
    <property type="molecule type" value="Genomic_DNA"/>
</dbReference>